<comment type="caution">
    <text evidence="2">The sequence shown here is derived from an EMBL/GenBank/DDBJ whole genome shotgun (WGS) entry which is preliminary data.</text>
</comment>
<dbReference type="SUPFAM" id="SSF55166">
    <property type="entry name" value="Hedgehog/DD-peptidase"/>
    <property type="match status" value="1"/>
</dbReference>
<dbReference type="EMBL" id="MFHS01000046">
    <property type="protein sequence ID" value="OGF80426.1"/>
    <property type="molecule type" value="Genomic_DNA"/>
</dbReference>
<accession>A0A1F5WXQ2</accession>
<dbReference type="GO" id="GO:0008233">
    <property type="term" value="F:peptidase activity"/>
    <property type="evidence" value="ECO:0007669"/>
    <property type="project" value="InterPro"/>
</dbReference>
<evidence type="ECO:0000313" key="3">
    <source>
        <dbReference type="Proteomes" id="UP000178299"/>
    </source>
</evidence>
<evidence type="ECO:0000259" key="1">
    <source>
        <dbReference type="Pfam" id="PF13539"/>
    </source>
</evidence>
<dbReference type="Gene3D" id="3.30.1380.10">
    <property type="match status" value="1"/>
</dbReference>
<organism evidence="2 3">
    <name type="scientific">Candidatus Giovannonibacteria bacterium RIFCSPHIGHO2_12_44_12</name>
    <dbReference type="NCBI Taxonomy" id="1798340"/>
    <lineage>
        <taxon>Bacteria</taxon>
        <taxon>Candidatus Giovannoniibacteriota</taxon>
    </lineage>
</organism>
<dbReference type="InterPro" id="IPR039561">
    <property type="entry name" value="Peptidase_M15C"/>
</dbReference>
<dbReference type="Pfam" id="PF13539">
    <property type="entry name" value="Peptidase_M15_4"/>
    <property type="match status" value="1"/>
</dbReference>
<dbReference type="Proteomes" id="UP000178299">
    <property type="component" value="Unassembled WGS sequence"/>
</dbReference>
<name>A0A1F5WXQ2_9BACT</name>
<sequence>MSWYEEKIKKHPQYTNSKLVADLNILYPPLALNILKIFTLARKEGLSVCVYETYRSQERQTELFNKGVTKLKTNGMHHFGVATDIVFLDRGNNPSWDEKYDWKRLGEIGKSFGLIWGGDWPWDKPHFQLIPATVPDQGKIIKGEYPVYESSVNQCVTDLLSLYERVLVNKFSDSSIAEMVSYVENIGKKPVIEVVEISPILVTESESQPIVPVVNKLETVATNHEIKNPIIDFINSILKVLFRR</sequence>
<evidence type="ECO:0000313" key="2">
    <source>
        <dbReference type="EMBL" id="OGF80426.1"/>
    </source>
</evidence>
<gene>
    <name evidence="2" type="ORF">A2W48_02965</name>
</gene>
<dbReference type="CDD" id="cd14845">
    <property type="entry name" value="L-Ala-D-Glu_peptidase_like"/>
    <property type="match status" value="1"/>
</dbReference>
<reference evidence="2 3" key="1">
    <citation type="journal article" date="2016" name="Nat. Commun.">
        <title>Thousands of microbial genomes shed light on interconnected biogeochemical processes in an aquifer system.</title>
        <authorList>
            <person name="Anantharaman K."/>
            <person name="Brown C.T."/>
            <person name="Hug L.A."/>
            <person name="Sharon I."/>
            <person name="Castelle C.J."/>
            <person name="Probst A.J."/>
            <person name="Thomas B.C."/>
            <person name="Singh A."/>
            <person name="Wilkins M.J."/>
            <person name="Karaoz U."/>
            <person name="Brodie E.L."/>
            <person name="Williams K.H."/>
            <person name="Hubbard S.S."/>
            <person name="Banfield J.F."/>
        </authorList>
    </citation>
    <scope>NUCLEOTIDE SEQUENCE [LARGE SCALE GENOMIC DNA]</scope>
</reference>
<protein>
    <recommendedName>
        <fullName evidence="1">Peptidase M15C domain-containing protein</fullName>
    </recommendedName>
</protein>
<proteinExistence type="predicted"/>
<dbReference type="AlphaFoldDB" id="A0A1F5WXQ2"/>
<dbReference type="InterPro" id="IPR009045">
    <property type="entry name" value="Zn_M74/Hedgehog-like"/>
</dbReference>
<feature type="domain" description="Peptidase M15C" evidence="1">
    <location>
        <begin position="73"/>
        <end position="129"/>
    </location>
</feature>